<sequence length="85" mass="10033">MRILNVKTLRPSDLEFAISEVHGLSIALKKLLNSDHNLETTLNQFYEETGVDYLFPILWEKIDLLNDLYHLFHAQHIIKRKDNDN</sequence>
<dbReference type="KEGG" id="cyn:Cyan7425_3089"/>
<dbReference type="HOGENOM" id="CLU_2507126_0_0_3"/>
<proteinExistence type="predicted"/>
<evidence type="ECO:0000313" key="1">
    <source>
        <dbReference type="EMBL" id="ACL45420.1"/>
    </source>
</evidence>
<gene>
    <name evidence="1" type="ordered locus">Cyan7425_3089</name>
</gene>
<organism evidence="1">
    <name type="scientific">Cyanothece sp. (strain PCC 7425 / ATCC 29141)</name>
    <dbReference type="NCBI Taxonomy" id="395961"/>
    <lineage>
        <taxon>Bacteria</taxon>
        <taxon>Bacillati</taxon>
        <taxon>Cyanobacteriota</taxon>
        <taxon>Cyanophyceae</taxon>
        <taxon>Gomontiellales</taxon>
        <taxon>Cyanothecaceae</taxon>
        <taxon>Cyanothece</taxon>
    </lineage>
</organism>
<protein>
    <submittedName>
        <fullName evidence="1">Uncharacterized protein</fullName>
    </submittedName>
</protein>
<accession>B8HMV1</accession>
<reference evidence="1" key="1">
    <citation type="submission" date="2009-01" db="EMBL/GenBank/DDBJ databases">
        <title>Complete sequence of chromosome Cyanothece sp. PCC 7425.</title>
        <authorList>
            <consortium name="US DOE Joint Genome Institute"/>
            <person name="Lucas S."/>
            <person name="Copeland A."/>
            <person name="Lapidus A."/>
            <person name="Glavina del Rio T."/>
            <person name="Dalin E."/>
            <person name="Tice H."/>
            <person name="Bruce D."/>
            <person name="Goodwin L."/>
            <person name="Pitluck S."/>
            <person name="Sims D."/>
            <person name="Meineke L."/>
            <person name="Brettin T."/>
            <person name="Detter J.C."/>
            <person name="Han C."/>
            <person name="Larimer F."/>
            <person name="Land M."/>
            <person name="Hauser L."/>
            <person name="Kyrpides N."/>
            <person name="Ovchinnikova G."/>
            <person name="Liberton M."/>
            <person name="Stoeckel J."/>
            <person name="Banerjee A."/>
            <person name="Singh A."/>
            <person name="Page L."/>
            <person name="Sato H."/>
            <person name="Zhao L."/>
            <person name="Sherman L."/>
            <person name="Pakrasi H."/>
            <person name="Richardson P."/>
        </authorList>
    </citation>
    <scope>NUCLEOTIDE SEQUENCE</scope>
    <source>
        <strain evidence="1">PCC 7425</strain>
    </source>
</reference>
<dbReference type="AlphaFoldDB" id="B8HMV1"/>
<dbReference type="EMBL" id="CP001344">
    <property type="protein sequence ID" value="ACL45420.1"/>
    <property type="molecule type" value="Genomic_DNA"/>
</dbReference>
<name>B8HMV1_CYAP4</name>